<dbReference type="CDD" id="cd00637">
    <property type="entry name" value="7tm_classA_rhodopsin-like"/>
    <property type="match status" value="1"/>
</dbReference>
<evidence type="ECO:0000259" key="6">
    <source>
        <dbReference type="PROSITE" id="PS50262"/>
    </source>
</evidence>
<dbReference type="GO" id="GO:0016020">
    <property type="term" value="C:membrane"/>
    <property type="evidence" value="ECO:0007669"/>
    <property type="project" value="UniProtKB-SubCell"/>
</dbReference>
<comment type="subcellular location">
    <subcellularLocation>
        <location evidence="1">Membrane</location>
    </subcellularLocation>
</comment>
<evidence type="ECO:0000256" key="3">
    <source>
        <dbReference type="ARBA" id="ARBA00022989"/>
    </source>
</evidence>
<dbReference type="SUPFAM" id="SSF81321">
    <property type="entry name" value="Family A G protein-coupled receptor-like"/>
    <property type="match status" value="1"/>
</dbReference>
<evidence type="ECO:0000256" key="4">
    <source>
        <dbReference type="ARBA" id="ARBA00023136"/>
    </source>
</evidence>
<dbReference type="InterPro" id="IPR017452">
    <property type="entry name" value="GPCR_Rhodpsn_7TM"/>
</dbReference>
<accession>A0A815GFK0</accession>
<feature type="transmembrane region" description="Helical" evidence="5">
    <location>
        <begin position="276"/>
        <end position="300"/>
    </location>
</feature>
<evidence type="ECO:0000313" key="7">
    <source>
        <dbReference type="EMBL" id="CAF1339147.1"/>
    </source>
</evidence>
<keyword evidence="2 5" id="KW-0812">Transmembrane</keyword>
<dbReference type="AlphaFoldDB" id="A0A815GFK0"/>
<feature type="transmembrane region" description="Helical" evidence="5">
    <location>
        <begin position="20"/>
        <end position="45"/>
    </location>
</feature>
<dbReference type="PROSITE" id="PS50262">
    <property type="entry name" value="G_PROTEIN_RECEP_F1_2"/>
    <property type="match status" value="1"/>
</dbReference>
<evidence type="ECO:0000313" key="8">
    <source>
        <dbReference type="Proteomes" id="UP000663852"/>
    </source>
</evidence>
<reference evidence="7" key="1">
    <citation type="submission" date="2021-02" db="EMBL/GenBank/DDBJ databases">
        <authorList>
            <person name="Nowell W R."/>
        </authorList>
    </citation>
    <scope>NUCLEOTIDE SEQUENCE</scope>
</reference>
<feature type="domain" description="G-protein coupled receptors family 1 profile" evidence="6">
    <location>
        <begin position="35"/>
        <end position="292"/>
    </location>
</feature>
<evidence type="ECO:0000256" key="1">
    <source>
        <dbReference type="ARBA" id="ARBA00004370"/>
    </source>
</evidence>
<gene>
    <name evidence="7" type="ORF">EDS130_LOCUS32635</name>
</gene>
<comment type="caution">
    <text evidence="7">The sequence shown here is derived from an EMBL/GenBank/DDBJ whole genome shotgun (WGS) entry which is preliminary data.</text>
</comment>
<feature type="transmembrane region" description="Helical" evidence="5">
    <location>
        <begin position="189"/>
        <end position="209"/>
    </location>
</feature>
<evidence type="ECO:0000256" key="5">
    <source>
        <dbReference type="SAM" id="Phobius"/>
    </source>
</evidence>
<organism evidence="7 8">
    <name type="scientific">Adineta ricciae</name>
    <name type="common">Rotifer</name>
    <dbReference type="NCBI Taxonomy" id="249248"/>
    <lineage>
        <taxon>Eukaryota</taxon>
        <taxon>Metazoa</taxon>
        <taxon>Spiralia</taxon>
        <taxon>Gnathifera</taxon>
        <taxon>Rotifera</taxon>
        <taxon>Eurotatoria</taxon>
        <taxon>Bdelloidea</taxon>
        <taxon>Adinetida</taxon>
        <taxon>Adinetidae</taxon>
        <taxon>Adineta</taxon>
    </lineage>
</organism>
<keyword evidence="4 5" id="KW-0472">Membrane</keyword>
<protein>
    <recommendedName>
        <fullName evidence="6">G-protein coupled receptors family 1 profile domain-containing protein</fullName>
    </recommendedName>
</protein>
<name>A0A815GFK0_ADIRI</name>
<evidence type="ECO:0000256" key="2">
    <source>
        <dbReference type="ARBA" id="ARBA00022692"/>
    </source>
</evidence>
<dbReference type="Gene3D" id="1.20.1070.10">
    <property type="entry name" value="Rhodopsin 7-helix transmembrane proteins"/>
    <property type="match status" value="1"/>
</dbReference>
<feature type="transmembrane region" description="Helical" evidence="5">
    <location>
        <begin position="239"/>
        <end position="264"/>
    </location>
</feature>
<sequence>MSNNSTELPVLGETQWTRNIKFGIFIALEPPALICNTILVYYLIFNRTLRYTLHYHAVLALLIVCLLTNLIEVPRIIHYLHIDIVLPPTNINCLIWQLGDYLLFGSLNVFLLWASIERHLFIFHSNLYTTAKRRFYFHYLPLISIAVYLILFYIGAIFIYPCDTNFDFTQPICGYPCYTASPNISLYDYFAHSCVPLILDILLDIGLVIRAMRHKRIVVNQQREQVVQWRKYRKMMFQLLLISSLYSVLQIPFVVVQLIPLFTILSPLGVYLQAVYFYYFFWLLTLLLPFVCIGCLPEVVKKVKDLFTRWTRRNTMIVPIITNRLQSRQ</sequence>
<proteinExistence type="predicted"/>
<feature type="transmembrane region" description="Helical" evidence="5">
    <location>
        <begin position="135"/>
        <end position="160"/>
    </location>
</feature>
<dbReference type="EMBL" id="CAJNOJ010000252">
    <property type="protein sequence ID" value="CAF1339147.1"/>
    <property type="molecule type" value="Genomic_DNA"/>
</dbReference>
<dbReference type="Proteomes" id="UP000663852">
    <property type="component" value="Unassembled WGS sequence"/>
</dbReference>
<feature type="transmembrane region" description="Helical" evidence="5">
    <location>
        <begin position="57"/>
        <end position="82"/>
    </location>
</feature>
<feature type="transmembrane region" description="Helical" evidence="5">
    <location>
        <begin position="94"/>
        <end position="114"/>
    </location>
</feature>
<keyword evidence="3 5" id="KW-1133">Transmembrane helix</keyword>